<comment type="caution">
    <text evidence="1">The sequence shown here is derived from an EMBL/GenBank/DDBJ whole genome shotgun (WGS) entry which is preliminary data.</text>
</comment>
<dbReference type="PATRIC" id="fig|85698.28.peg.1828"/>
<dbReference type="EMBL" id="JAPZVI010000001">
    <property type="protein sequence ID" value="MCZ8399971.1"/>
    <property type="molecule type" value="Genomic_DNA"/>
</dbReference>
<dbReference type="OrthoDB" id="9812969at2"/>
<sequence length="117" mass="12778">MRYRKLDADGDYSFGSSRADFHRDTAATVAQAVKTRLMLARGEWFLDVTEGMPWRGEVLGKQSRASYDWAIRQRILGTAGVTGLAGYSSRLDPQTRGLSVTASISTLYGTATVQAAL</sequence>
<dbReference type="Proteomes" id="UP001141992">
    <property type="component" value="Unassembled WGS sequence"/>
</dbReference>
<evidence type="ECO:0000313" key="3">
    <source>
        <dbReference type="Proteomes" id="UP000187251"/>
    </source>
</evidence>
<evidence type="ECO:0000313" key="2">
    <source>
        <dbReference type="EMBL" id="OMG87896.1"/>
    </source>
</evidence>
<dbReference type="KEGG" id="axx:ERS451415_01819"/>
<accession>A0A0D6GXF8</accession>
<gene>
    <name evidence="2" type="ORF">BIZ92_09825</name>
    <name evidence="1" type="ORF">O9570_00830</name>
</gene>
<dbReference type="RefSeq" id="WP_020924456.1">
    <property type="nucleotide sequence ID" value="NZ_AP028040.1"/>
</dbReference>
<dbReference type="InterPro" id="IPR020288">
    <property type="entry name" value="Sheath_initiator"/>
</dbReference>
<proteinExistence type="predicted"/>
<accession>A0A0M7EDV8</accession>
<organism evidence="1 4">
    <name type="scientific">Alcaligenes xylosoxydans xylosoxydans</name>
    <name type="common">Achromobacter xylosoxidans</name>
    <dbReference type="NCBI Taxonomy" id="85698"/>
    <lineage>
        <taxon>Bacteria</taxon>
        <taxon>Pseudomonadati</taxon>
        <taxon>Pseudomonadota</taxon>
        <taxon>Betaproteobacteria</taxon>
        <taxon>Burkholderiales</taxon>
        <taxon>Alcaligenaceae</taxon>
        <taxon>Achromobacter</taxon>
    </lineage>
</organism>
<evidence type="ECO:0000313" key="1">
    <source>
        <dbReference type="EMBL" id="MCZ8399971.1"/>
    </source>
</evidence>
<reference evidence="2 3" key="1">
    <citation type="submission" date="2016-09" db="EMBL/GenBank/DDBJ databases">
        <title>Phylogenomics of Achromobacter.</title>
        <authorList>
            <person name="Jeukens J."/>
            <person name="Freschi L."/>
            <person name="Vincent A.T."/>
            <person name="Emond-Rheault J.-G."/>
            <person name="Kukavica-Ibrulj I."/>
            <person name="Charette S.J."/>
            <person name="Levesque R.C."/>
        </authorList>
    </citation>
    <scope>NUCLEOTIDE SEQUENCE [LARGE SCALE GENOMIC DNA]</scope>
    <source>
        <strain evidence="2 3">AUS488</strain>
    </source>
</reference>
<dbReference type="GeneID" id="75275593"/>
<dbReference type="Pfam" id="PF10934">
    <property type="entry name" value="Sheath_initiator"/>
    <property type="match status" value="1"/>
</dbReference>
<dbReference type="eggNOG" id="ENOG5032S9G">
    <property type="taxonomic scope" value="Bacteria"/>
</dbReference>
<dbReference type="EMBL" id="MJMN01000013">
    <property type="protein sequence ID" value="OMG87896.1"/>
    <property type="molecule type" value="Genomic_DNA"/>
</dbReference>
<dbReference type="Proteomes" id="UP000187251">
    <property type="component" value="Unassembled WGS sequence"/>
</dbReference>
<dbReference type="AlphaFoldDB" id="A0A0D6GXF8"/>
<name>A0A0D6GXF8_ALCXX</name>
<protein>
    <submittedName>
        <fullName evidence="1">Uncharacterized protein</fullName>
    </submittedName>
</protein>
<evidence type="ECO:0000313" key="4">
    <source>
        <dbReference type="Proteomes" id="UP001141992"/>
    </source>
</evidence>
<reference evidence="1" key="2">
    <citation type="submission" date="2022-12" db="EMBL/GenBank/DDBJ databases">
        <authorList>
            <person name="Voronina O.L."/>
            <person name="Kunda M.S."/>
            <person name="Ryzhova N."/>
            <person name="Aksenova E.I."/>
        </authorList>
    </citation>
    <scope>NUCLEOTIDE SEQUENCE</scope>
    <source>
        <strain evidence="1">SCCH136:Ach223948</strain>
    </source>
</reference>